<reference evidence="8 9" key="1">
    <citation type="submission" date="2020-02" db="EMBL/GenBank/DDBJ databases">
        <authorList>
            <person name="Hogendoorn C."/>
        </authorList>
    </citation>
    <scope>NUCLEOTIDE SEQUENCE [LARGE SCALE GENOMIC DNA]</scope>
    <source>
        <strain evidence="8">R501</strain>
    </source>
</reference>
<dbReference type="EC" id="2.1.1.177" evidence="7"/>
<keyword evidence="2 7" id="KW-0698">rRNA processing</keyword>
<evidence type="ECO:0000256" key="1">
    <source>
        <dbReference type="ARBA" id="ARBA00022490"/>
    </source>
</evidence>
<dbReference type="AlphaFoldDB" id="A0A6F8ZKW4"/>
<comment type="subunit">
    <text evidence="7">Homodimer.</text>
</comment>
<feature type="binding site" evidence="7">
    <location>
        <position position="95"/>
    </location>
    <ligand>
        <name>S-adenosyl-L-methionine</name>
        <dbReference type="ChEBI" id="CHEBI:59789"/>
    </ligand>
</feature>
<dbReference type="Pfam" id="PF02590">
    <property type="entry name" value="SPOUT_MTase"/>
    <property type="match status" value="1"/>
</dbReference>
<evidence type="ECO:0000256" key="7">
    <source>
        <dbReference type="HAMAP-Rule" id="MF_00658"/>
    </source>
</evidence>
<keyword evidence="1 7" id="KW-0963">Cytoplasm</keyword>
<evidence type="ECO:0000256" key="4">
    <source>
        <dbReference type="ARBA" id="ARBA00022679"/>
    </source>
</evidence>
<comment type="function">
    <text evidence="7">Specifically methylates the pseudouridine at position 1915 (m3Psi1915) in 23S rRNA.</text>
</comment>
<keyword evidence="5 7" id="KW-0949">S-adenosyl-L-methionine</keyword>
<evidence type="ECO:0000313" key="8">
    <source>
        <dbReference type="EMBL" id="CAB1130252.1"/>
    </source>
</evidence>
<keyword evidence="9" id="KW-1185">Reference proteome</keyword>
<dbReference type="KEGG" id="hfv:R50_2763"/>
<dbReference type="PIRSF" id="PIRSF004505">
    <property type="entry name" value="MT_bac"/>
    <property type="match status" value="1"/>
</dbReference>
<comment type="catalytic activity">
    <reaction evidence="7">
        <text>pseudouridine(1915) in 23S rRNA + S-adenosyl-L-methionine = N(3)-methylpseudouridine(1915) in 23S rRNA + S-adenosyl-L-homocysteine + H(+)</text>
        <dbReference type="Rhea" id="RHEA:42752"/>
        <dbReference type="Rhea" id="RHEA-COMP:10221"/>
        <dbReference type="Rhea" id="RHEA-COMP:10222"/>
        <dbReference type="ChEBI" id="CHEBI:15378"/>
        <dbReference type="ChEBI" id="CHEBI:57856"/>
        <dbReference type="ChEBI" id="CHEBI:59789"/>
        <dbReference type="ChEBI" id="CHEBI:65314"/>
        <dbReference type="ChEBI" id="CHEBI:74486"/>
        <dbReference type="EC" id="2.1.1.177"/>
    </reaction>
</comment>
<dbReference type="SUPFAM" id="SSF75217">
    <property type="entry name" value="alpha/beta knot"/>
    <property type="match status" value="1"/>
</dbReference>
<dbReference type="EMBL" id="LR778114">
    <property type="protein sequence ID" value="CAB1130252.1"/>
    <property type="molecule type" value="Genomic_DNA"/>
</dbReference>
<evidence type="ECO:0000256" key="3">
    <source>
        <dbReference type="ARBA" id="ARBA00022603"/>
    </source>
</evidence>
<evidence type="ECO:0000313" key="9">
    <source>
        <dbReference type="Proteomes" id="UP000503399"/>
    </source>
</evidence>
<dbReference type="GO" id="GO:0005737">
    <property type="term" value="C:cytoplasm"/>
    <property type="evidence" value="ECO:0007669"/>
    <property type="project" value="UniProtKB-SubCell"/>
</dbReference>
<dbReference type="HAMAP" id="MF_00658">
    <property type="entry name" value="23SrRNA_methyltr_H"/>
    <property type="match status" value="1"/>
</dbReference>
<dbReference type="InterPro" id="IPR029028">
    <property type="entry name" value="Alpha/beta_knot_MTases"/>
</dbReference>
<gene>
    <name evidence="7 8" type="primary">rlmH</name>
    <name evidence="8" type="ORF">R50_2763</name>
</gene>
<dbReference type="PANTHER" id="PTHR33603:SF1">
    <property type="entry name" value="RIBOSOMAL RNA LARGE SUBUNIT METHYLTRANSFERASE H"/>
    <property type="match status" value="1"/>
</dbReference>
<dbReference type="InterPro" id="IPR003742">
    <property type="entry name" value="RlmH-like"/>
</dbReference>
<accession>A0A6F8ZKW4</accession>
<name>A0A6F8ZKW4_9FIRM</name>
<protein>
    <recommendedName>
        <fullName evidence="7">Ribosomal RNA large subunit methyltransferase H</fullName>
        <ecNumber evidence="7">2.1.1.177</ecNumber>
    </recommendedName>
    <alternativeName>
        <fullName evidence="7">23S rRNA (pseudouridine1915-N3)-methyltransferase</fullName>
    </alternativeName>
    <alternativeName>
        <fullName evidence="7">23S rRNA m3Psi1915 methyltransferase</fullName>
    </alternativeName>
    <alternativeName>
        <fullName evidence="7">rRNA (pseudouridine-N3-)-methyltransferase RlmH</fullName>
    </alternativeName>
</protein>
<evidence type="ECO:0000256" key="6">
    <source>
        <dbReference type="ARBA" id="ARBA00038303"/>
    </source>
</evidence>
<proteinExistence type="inferred from homology"/>
<feature type="binding site" evidence="7">
    <location>
        <begin position="114"/>
        <end position="119"/>
    </location>
    <ligand>
        <name>S-adenosyl-L-methionine</name>
        <dbReference type="ChEBI" id="CHEBI:59789"/>
    </ligand>
</feature>
<dbReference type="Gene3D" id="3.40.1280.10">
    <property type="match status" value="1"/>
</dbReference>
<dbReference type="InterPro" id="IPR029026">
    <property type="entry name" value="tRNA_m1G_MTases_N"/>
</dbReference>
<feature type="binding site" evidence="7">
    <location>
        <position position="65"/>
    </location>
    <ligand>
        <name>S-adenosyl-L-methionine</name>
        <dbReference type="ChEBI" id="CHEBI:59789"/>
    </ligand>
</feature>
<dbReference type="GO" id="GO:0070038">
    <property type="term" value="F:rRNA (pseudouridine-N3-)-methyltransferase activity"/>
    <property type="evidence" value="ECO:0007669"/>
    <property type="project" value="UniProtKB-UniRule"/>
</dbReference>
<dbReference type="CDD" id="cd18081">
    <property type="entry name" value="RlmH-like"/>
    <property type="match status" value="1"/>
</dbReference>
<keyword evidence="3 7" id="KW-0489">Methyltransferase</keyword>
<comment type="subcellular location">
    <subcellularLocation>
        <location evidence="7">Cytoplasm</location>
    </subcellularLocation>
</comment>
<dbReference type="PANTHER" id="PTHR33603">
    <property type="entry name" value="METHYLTRANSFERASE"/>
    <property type="match status" value="1"/>
</dbReference>
<sequence>MGRIRLLTVGRMREPGLRTLMEEYGRRIRAWAPWEWQELPAAGADPARAAARLLQAAGPERLILLDVEGERPDSHGFARRLEAWMAAGPVTLAVAGASGWDTRARARADWRWSLSPLTFPHQLVAVLVAEQVYRALTILHHHPYHGGH</sequence>
<evidence type="ECO:0000256" key="5">
    <source>
        <dbReference type="ARBA" id="ARBA00022691"/>
    </source>
</evidence>
<organism evidence="8 9">
    <name type="scientific">Candidatus Hydrogenisulfobacillus filiaventi</name>
    <dbReference type="NCBI Taxonomy" id="2707344"/>
    <lineage>
        <taxon>Bacteria</taxon>
        <taxon>Bacillati</taxon>
        <taxon>Bacillota</taxon>
        <taxon>Clostridia</taxon>
        <taxon>Eubacteriales</taxon>
        <taxon>Clostridiales Family XVII. Incertae Sedis</taxon>
        <taxon>Candidatus Hydrogenisulfobacillus</taxon>
    </lineage>
</organism>
<dbReference type="Proteomes" id="UP000503399">
    <property type="component" value="Chromosome"/>
</dbReference>
<keyword evidence="4 7" id="KW-0808">Transferase</keyword>
<comment type="similarity">
    <text evidence="6 7">Belongs to the RNA methyltransferase RlmH family.</text>
</comment>
<evidence type="ECO:0000256" key="2">
    <source>
        <dbReference type="ARBA" id="ARBA00022552"/>
    </source>
</evidence>